<proteinExistence type="predicted"/>
<reference evidence="1 2" key="1">
    <citation type="journal article" date="2011" name="Front. Microbiol.">
        <title>Two Strains of Crocosphaera watsonii with Highly Conserved Genomes are Distinguished by Strain-Specific Features.</title>
        <authorList>
            <person name="Bench S.R."/>
            <person name="Ilikchyan I.N."/>
            <person name="Tripp H.J."/>
            <person name="Zehr J.P."/>
        </authorList>
    </citation>
    <scope>NUCLEOTIDE SEQUENCE [LARGE SCALE GENOMIC DNA]</scope>
    <source>
        <strain evidence="1 2">WH 0003</strain>
    </source>
</reference>
<sequence>MVSGELLPIASDTFQVKIDNYELDVVNFDIPSLGLFNVDKFVLDKSVKPSLGDFFITETSGELFVSFEFNWLNTESKIIHKGIQTFEVTLSENTPGFTDILIEGTNSNFPRTSEPTNIIGLLVFCGFRLLVKFKK</sequence>
<dbReference type="EMBL" id="AESD01000982">
    <property type="protein sequence ID" value="EHJ09470.1"/>
    <property type="molecule type" value="Genomic_DNA"/>
</dbReference>
<evidence type="ECO:0000313" key="1">
    <source>
        <dbReference type="EMBL" id="EHJ09470.1"/>
    </source>
</evidence>
<accession>G5JEC0</accession>
<evidence type="ECO:0000313" key="2">
    <source>
        <dbReference type="Proteomes" id="UP000003477"/>
    </source>
</evidence>
<protein>
    <submittedName>
        <fullName evidence="1">Oligopeptide ABC transporter, periplasmic oligopeptide-binding protein OppA (TC 3.A.1.5.1)</fullName>
    </submittedName>
</protein>
<dbReference type="AlphaFoldDB" id="G5JEC0"/>
<name>G5JEC0_CROWT</name>
<dbReference type="PATRIC" id="fig|423471.3.peg.5378"/>
<dbReference type="Proteomes" id="UP000003477">
    <property type="component" value="Unassembled WGS sequence"/>
</dbReference>
<gene>
    <name evidence="1" type="ORF">CWATWH0003_B107</name>
</gene>
<comment type="caution">
    <text evidence="1">The sequence shown here is derived from an EMBL/GenBank/DDBJ whole genome shotgun (WGS) entry which is preliminary data.</text>
</comment>
<organism evidence="1 2">
    <name type="scientific">Crocosphaera watsonii WH 0003</name>
    <dbReference type="NCBI Taxonomy" id="423471"/>
    <lineage>
        <taxon>Bacteria</taxon>
        <taxon>Bacillati</taxon>
        <taxon>Cyanobacteriota</taxon>
        <taxon>Cyanophyceae</taxon>
        <taxon>Oscillatoriophycideae</taxon>
        <taxon>Chroococcales</taxon>
        <taxon>Aphanothecaceae</taxon>
        <taxon>Crocosphaera</taxon>
    </lineage>
</organism>